<dbReference type="PANTHER" id="PTHR33164">
    <property type="entry name" value="TRANSCRIPTIONAL REGULATOR, MARR FAMILY"/>
    <property type="match status" value="1"/>
</dbReference>
<dbReference type="Proteomes" id="UP000245469">
    <property type="component" value="Unassembled WGS sequence"/>
</dbReference>
<dbReference type="GO" id="GO:0006950">
    <property type="term" value="P:response to stress"/>
    <property type="evidence" value="ECO:0007669"/>
    <property type="project" value="TreeGrafter"/>
</dbReference>
<gene>
    <name evidence="2" type="ORF">BXY45_1407</name>
</gene>
<dbReference type="PROSITE" id="PS50995">
    <property type="entry name" value="HTH_MARR_2"/>
    <property type="match status" value="1"/>
</dbReference>
<evidence type="ECO:0000313" key="3">
    <source>
        <dbReference type="Proteomes" id="UP000245469"/>
    </source>
</evidence>
<proteinExistence type="predicted"/>
<protein>
    <submittedName>
        <fullName evidence="2">MarR family transcriptional regulator</fullName>
    </submittedName>
</protein>
<keyword evidence="3" id="KW-1185">Reference proteome</keyword>
<dbReference type="GO" id="GO:0003700">
    <property type="term" value="F:DNA-binding transcription factor activity"/>
    <property type="evidence" value="ECO:0007669"/>
    <property type="project" value="InterPro"/>
</dbReference>
<dbReference type="AlphaFoldDB" id="A0A315ZQ18"/>
<organism evidence="2 3">
    <name type="scientific">Quadrisphaera granulorum</name>
    <dbReference type="NCBI Taxonomy" id="317664"/>
    <lineage>
        <taxon>Bacteria</taxon>
        <taxon>Bacillati</taxon>
        <taxon>Actinomycetota</taxon>
        <taxon>Actinomycetes</taxon>
        <taxon>Kineosporiales</taxon>
        <taxon>Kineosporiaceae</taxon>
        <taxon>Quadrisphaera</taxon>
    </lineage>
</organism>
<evidence type="ECO:0000259" key="1">
    <source>
        <dbReference type="PROSITE" id="PS50995"/>
    </source>
</evidence>
<name>A0A315ZQ18_9ACTN</name>
<evidence type="ECO:0000313" key="2">
    <source>
        <dbReference type="EMBL" id="PWJ47193.1"/>
    </source>
</evidence>
<dbReference type="InterPro" id="IPR036388">
    <property type="entry name" value="WH-like_DNA-bd_sf"/>
</dbReference>
<dbReference type="PANTHER" id="PTHR33164:SF99">
    <property type="entry name" value="MARR FAMILY REGULATORY PROTEIN"/>
    <property type="match status" value="1"/>
</dbReference>
<dbReference type="EMBL" id="QGDQ01000040">
    <property type="protein sequence ID" value="PWJ47193.1"/>
    <property type="molecule type" value="Genomic_DNA"/>
</dbReference>
<dbReference type="SUPFAM" id="SSF46785">
    <property type="entry name" value="Winged helix' DNA-binding domain"/>
    <property type="match status" value="1"/>
</dbReference>
<comment type="caution">
    <text evidence="2">The sequence shown here is derived from an EMBL/GenBank/DDBJ whole genome shotgun (WGS) entry which is preliminary data.</text>
</comment>
<dbReference type="InterPro" id="IPR000835">
    <property type="entry name" value="HTH_MarR-typ"/>
</dbReference>
<dbReference type="InterPro" id="IPR039422">
    <property type="entry name" value="MarR/SlyA-like"/>
</dbReference>
<reference evidence="2 3" key="1">
    <citation type="submission" date="2018-03" db="EMBL/GenBank/DDBJ databases">
        <title>Genomic Encyclopedia of Archaeal and Bacterial Type Strains, Phase II (KMG-II): from individual species to whole genera.</title>
        <authorList>
            <person name="Goeker M."/>
        </authorList>
    </citation>
    <scope>NUCLEOTIDE SEQUENCE [LARGE SCALE GENOMIC DNA]</scope>
    <source>
        <strain evidence="2 3">DSM 44889</strain>
    </source>
</reference>
<feature type="domain" description="HTH marR-type" evidence="1">
    <location>
        <begin position="14"/>
        <end position="152"/>
    </location>
</feature>
<dbReference type="InterPro" id="IPR036390">
    <property type="entry name" value="WH_DNA-bd_sf"/>
</dbReference>
<dbReference type="Pfam" id="PF12802">
    <property type="entry name" value="MarR_2"/>
    <property type="match status" value="1"/>
</dbReference>
<accession>A0A315ZQ18</accession>
<sequence>MPHDGAVDVPWLDRTQLAAWVRVAALLEVLPSTLDSQLRRDADVTLFEYFVLAMLSEAPGRGLRMSDLAAQTSATLPRLSHVVKRMESRGLVERRPDPDDRRATVAVLTDGGMARIEQAAPGHVRAVRAHVVDILTPEQLSQLTAIADALLRHLDTSGGMAAMYRRYDDDDAADDADDPSSGNDIRA</sequence>
<dbReference type="SMART" id="SM00347">
    <property type="entry name" value="HTH_MARR"/>
    <property type="match status" value="1"/>
</dbReference>
<dbReference type="Gene3D" id="1.10.10.10">
    <property type="entry name" value="Winged helix-like DNA-binding domain superfamily/Winged helix DNA-binding domain"/>
    <property type="match status" value="1"/>
</dbReference>